<name>A0A517LUG2_9BACT</name>
<dbReference type="KEGG" id="ruv:EC9_04220"/>
<dbReference type="EMBL" id="CP036261">
    <property type="protein sequence ID" value="QDS86262.1"/>
    <property type="molecule type" value="Genomic_DNA"/>
</dbReference>
<evidence type="ECO:0000313" key="1">
    <source>
        <dbReference type="EMBL" id="QDS86262.1"/>
    </source>
</evidence>
<dbReference type="OrthoDB" id="287629at2"/>
<accession>A0A517LUG2</accession>
<dbReference type="AlphaFoldDB" id="A0A517LUG2"/>
<reference evidence="1 2" key="1">
    <citation type="submission" date="2019-02" db="EMBL/GenBank/DDBJ databases">
        <title>Deep-cultivation of Planctomycetes and their phenomic and genomic characterization uncovers novel biology.</title>
        <authorList>
            <person name="Wiegand S."/>
            <person name="Jogler M."/>
            <person name="Boedeker C."/>
            <person name="Pinto D."/>
            <person name="Vollmers J."/>
            <person name="Rivas-Marin E."/>
            <person name="Kohn T."/>
            <person name="Peeters S.H."/>
            <person name="Heuer A."/>
            <person name="Rast P."/>
            <person name="Oberbeckmann S."/>
            <person name="Bunk B."/>
            <person name="Jeske O."/>
            <person name="Meyerdierks A."/>
            <person name="Storesund J.E."/>
            <person name="Kallscheuer N."/>
            <person name="Luecker S."/>
            <person name="Lage O.M."/>
            <person name="Pohl T."/>
            <person name="Merkel B.J."/>
            <person name="Hornburger P."/>
            <person name="Mueller R.-W."/>
            <person name="Bruemmer F."/>
            <person name="Labrenz M."/>
            <person name="Spormann A.M."/>
            <person name="Op den Camp H."/>
            <person name="Overmann J."/>
            <person name="Amann R."/>
            <person name="Jetten M.S.M."/>
            <person name="Mascher T."/>
            <person name="Medema M.H."/>
            <person name="Devos D.P."/>
            <person name="Kaster A.-K."/>
            <person name="Ovreas L."/>
            <person name="Rohde M."/>
            <person name="Galperin M.Y."/>
            <person name="Jogler C."/>
        </authorList>
    </citation>
    <scope>NUCLEOTIDE SEQUENCE [LARGE SCALE GENOMIC DNA]</scope>
    <source>
        <strain evidence="1 2">EC9</strain>
    </source>
</reference>
<dbReference type="Proteomes" id="UP000319557">
    <property type="component" value="Chromosome"/>
</dbReference>
<evidence type="ECO:0000313" key="2">
    <source>
        <dbReference type="Proteomes" id="UP000319557"/>
    </source>
</evidence>
<sequence>MRNEIITNAVVNVVDREDRVVVIGCLVVVRRLHLRLKQQLLSYAKAFASCGMPTGMPYPMTRCWRVCTETTSAMLMSGGTQGLSSSGLVLMPAMAGSRNA</sequence>
<proteinExistence type="predicted"/>
<protein>
    <submittedName>
        <fullName evidence="1">Uncharacterized protein</fullName>
    </submittedName>
</protein>
<keyword evidence="2" id="KW-1185">Reference proteome</keyword>
<organism evidence="1 2">
    <name type="scientific">Rosistilla ulvae</name>
    <dbReference type="NCBI Taxonomy" id="1930277"/>
    <lineage>
        <taxon>Bacteria</taxon>
        <taxon>Pseudomonadati</taxon>
        <taxon>Planctomycetota</taxon>
        <taxon>Planctomycetia</taxon>
        <taxon>Pirellulales</taxon>
        <taxon>Pirellulaceae</taxon>
        <taxon>Rosistilla</taxon>
    </lineage>
</organism>
<gene>
    <name evidence="1" type="ORF">EC9_04220</name>
</gene>
<dbReference type="RefSeq" id="WP_145341912.1">
    <property type="nucleotide sequence ID" value="NZ_CP036261.1"/>
</dbReference>